<accession>A0A835XXC8</accession>
<evidence type="ECO:0000256" key="1">
    <source>
        <dbReference type="SAM" id="MobiDB-lite"/>
    </source>
</evidence>
<dbReference type="Proteomes" id="UP000612055">
    <property type="component" value="Unassembled WGS sequence"/>
</dbReference>
<gene>
    <name evidence="3" type="ORF">HYH03_008996</name>
</gene>
<dbReference type="AlphaFoldDB" id="A0A835XXC8"/>
<proteinExistence type="predicted"/>
<feature type="region of interest" description="Disordered" evidence="1">
    <location>
        <begin position="87"/>
        <end position="203"/>
    </location>
</feature>
<evidence type="ECO:0000313" key="3">
    <source>
        <dbReference type="EMBL" id="KAG2492842.1"/>
    </source>
</evidence>
<evidence type="ECO:0000256" key="2">
    <source>
        <dbReference type="SAM" id="Phobius"/>
    </source>
</evidence>
<evidence type="ECO:0000313" key="4">
    <source>
        <dbReference type="Proteomes" id="UP000612055"/>
    </source>
</evidence>
<keyword evidence="2" id="KW-0472">Membrane</keyword>
<keyword evidence="4" id="KW-1185">Reference proteome</keyword>
<name>A0A835XXC8_9CHLO</name>
<sequence length="247" mass="26049">MVAIMITVTCGLLSILIVAATPDAFMGDEWSTRAALTMAGYLLSFILVPLVSPAFWLCCHEEFCCPDHYNTLTDDVEGQEQAGEMATKNTAGDNDGYSGLSNKDSGGNQGVRPSQVAPEPHWQQPGTATLPRGIASAPPGAVPRPPAGMAPPPPGMALPLPGMAPPPPGMAPPPQYAAPPPPGMAPPPQYSAPLPPQYMAPPPPQYMVPPLPQYTAPPPPQYMAPPPPQYHPVVLPRLTQYYPVARP</sequence>
<feature type="compositionally biased region" description="Pro residues" evidence="1">
    <location>
        <begin position="140"/>
        <end position="203"/>
    </location>
</feature>
<feature type="transmembrane region" description="Helical" evidence="2">
    <location>
        <begin position="6"/>
        <end position="26"/>
    </location>
</feature>
<keyword evidence="2" id="KW-1133">Transmembrane helix</keyword>
<comment type="caution">
    <text evidence="3">The sequence shown here is derived from an EMBL/GenBank/DDBJ whole genome shotgun (WGS) entry which is preliminary data.</text>
</comment>
<dbReference type="PRINTS" id="PR01217">
    <property type="entry name" value="PRICHEXTENSN"/>
</dbReference>
<keyword evidence="2" id="KW-0812">Transmembrane</keyword>
<organism evidence="3 4">
    <name type="scientific">Edaphochlamys debaryana</name>
    <dbReference type="NCBI Taxonomy" id="47281"/>
    <lineage>
        <taxon>Eukaryota</taxon>
        <taxon>Viridiplantae</taxon>
        <taxon>Chlorophyta</taxon>
        <taxon>core chlorophytes</taxon>
        <taxon>Chlorophyceae</taxon>
        <taxon>CS clade</taxon>
        <taxon>Chlamydomonadales</taxon>
        <taxon>Chlamydomonadales incertae sedis</taxon>
        <taxon>Edaphochlamys</taxon>
    </lineage>
</organism>
<feature type="transmembrane region" description="Helical" evidence="2">
    <location>
        <begin position="38"/>
        <end position="57"/>
    </location>
</feature>
<dbReference type="EMBL" id="JAEHOE010000042">
    <property type="protein sequence ID" value="KAG2492842.1"/>
    <property type="molecule type" value="Genomic_DNA"/>
</dbReference>
<protein>
    <submittedName>
        <fullName evidence="3">Uncharacterized protein</fullName>
    </submittedName>
</protein>
<reference evidence="3" key="1">
    <citation type="journal article" date="2020" name="bioRxiv">
        <title>Comparative genomics of Chlamydomonas.</title>
        <authorList>
            <person name="Craig R.J."/>
            <person name="Hasan A.R."/>
            <person name="Ness R.W."/>
            <person name="Keightley P.D."/>
        </authorList>
    </citation>
    <scope>NUCLEOTIDE SEQUENCE</scope>
    <source>
        <strain evidence="3">CCAP 11/70</strain>
    </source>
</reference>